<dbReference type="Pfam" id="PF00440">
    <property type="entry name" value="TetR_N"/>
    <property type="match status" value="1"/>
</dbReference>
<evidence type="ECO:0000313" key="7">
    <source>
        <dbReference type="Proteomes" id="UP001209803"/>
    </source>
</evidence>
<dbReference type="Proteomes" id="UP001209803">
    <property type="component" value="Chromosome"/>
</dbReference>
<dbReference type="PANTHER" id="PTHR47506">
    <property type="entry name" value="TRANSCRIPTIONAL REGULATORY PROTEIN"/>
    <property type="match status" value="1"/>
</dbReference>
<sequence>MASTFTKIAAGLERVFAENGFAAPSVGELRDAAGVSLRTLYKYTPSREEMVYAALEHRHQRYMELIFGELPEEPAEALGTIFDRIGLWMQTESTRGCLFHAAVATAPQDQRLIQLLNDHKVEVAQKTAQAVKLEGKEIELSLIMEGLTQSWPLYGAQAVENAKKLGEGLKSTQH</sequence>
<dbReference type="PANTHER" id="PTHR47506:SF1">
    <property type="entry name" value="HTH-TYPE TRANSCRIPTIONAL REGULATOR YJDC"/>
    <property type="match status" value="1"/>
</dbReference>
<accession>A0ABY8FB83</accession>
<reference evidence="6 7" key="1">
    <citation type="submission" date="2023-03" db="EMBL/GenBank/DDBJ databases">
        <title>Roseibium porphyridii sp. nov. and Roseibium rhodosorbium sp. nov. isolated from marine algae, Porphyridium cruentum and Rhodosorus marinus, respectively.</title>
        <authorList>
            <person name="Lee M.W."/>
            <person name="Choi B.J."/>
            <person name="Lee J.K."/>
            <person name="Choi D.G."/>
            <person name="Baek J.H."/>
            <person name="Bayburt H."/>
            <person name="Kim J.M."/>
            <person name="Han D.M."/>
            <person name="Kim K.H."/>
            <person name="Jeon C.O."/>
        </authorList>
    </citation>
    <scope>NUCLEOTIDE SEQUENCE [LARGE SCALE GENOMIC DNA]</scope>
    <source>
        <strain evidence="6 7">KMA01</strain>
    </source>
</reference>
<keyword evidence="1" id="KW-0805">Transcription regulation</keyword>
<feature type="domain" description="HTH tetR-type" evidence="5">
    <location>
        <begin position="2"/>
        <end position="62"/>
    </location>
</feature>
<name>A0ABY8FB83_9HYPH</name>
<keyword evidence="3" id="KW-0804">Transcription</keyword>
<gene>
    <name evidence="6" type="ORF">K1718_08730</name>
</gene>
<evidence type="ECO:0000256" key="3">
    <source>
        <dbReference type="ARBA" id="ARBA00023163"/>
    </source>
</evidence>
<protein>
    <submittedName>
        <fullName evidence="6">TetR/AcrR family transcriptional regulator</fullName>
    </submittedName>
</protein>
<keyword evidence="7" id="KW-1185">Reference proteome</keyword>
<dbReference type="SUPFAM" id="SSF46689">
    <property type="entry name" value="Homeodomain-like"/>
    <property type="match status" value="1"/>
</dbReference>
<dbReference type="RefSeq" id="WP_265683833.1">
    <property type="nucleotide sequence ID" value="NZ_CP120863.1"/>
</dbReference>
<evidence type="ECO:0000259" key="5">
    <source>
        <dbReference type="PROSITE" id="PS50977"/>
    </source>
</evidence>
<dbReference type="PROSITE" id="PS50977">
    <property type="entry name" value="HTH_TETR_2"/>
    <property type="match status" value="1"/>
</dbReference>
<organism evidence="6 7">
    <name type="scientific">Roseibium porphyridii</name>
    <dbReference type="NCBI Taxonomy" id="2866279"/>
    <lineage>
        <taxon>Bacteria</taxon>
        <taxon>Pseudomonadati</taxon>
        <taxon>Pseudomonadota</taxon>
        <taxon>Alphaproteobacteria</taxon>
        <taxon>Hyphomicrobiales</taxon>
        <taxon>Stappiaceae</taxon>
        <taxon>Roseibium</taxon>
    </lineage>
</organism>
<dbReference type="EMBL" id="CP120863">
    <property type="protein sequence ID" value="WFE91427.1"/>
    <property type="molecule type" value="Genomic_DNA"/>
</dbReference>
<evidence type="ECO:0000256" key="4">
    <source>
        <dbReference type="PROSITE-ProRule" id="PRU00335"/>
    </source>
</evidence>
<keyword evidence="2 4" id="KW-0238">DNA-binding</keyword>
<evidence type="ECO:0000256" key="2">
    <source>
        <dbReference type="ARBA" id="ARBA00023125"/>
    </source>
</evidence>
<proteinExistence type="predicted"/>
<evidence type="ECO:0000313" key="6">
    <source>
        <dbReference type="EMBL" id="WFE91427.1"/>
    </source>
</evidence>
<dbReference type="InterPro" id="IPR001647">
    <property type="entry name" value="HTH_TetR"/>
</dbReference>
<feature type="DNA-binding region" description="H-T-H motif" evidence="4">
    <location>
        <begin position="25"/>
        <end position="44"/>
    </location>
</feature>
<dbReference type="InterPro" id="IPR009057">
    <property type="entry name" value="Homeodomain-like_sf"/>
</dbReference>
<evidence type="ECO:0000256" key="1">
    <source>
        <dbReference type="ARBA" id="ARBA00023015"/>
    </source>
</evidence>
<dbReference type="Gene3D" id="1.10.357.10">
    <property type="entry name" value="Tetracycline Repressor, domain 2"/>
    <property type="match status" value="1"/>
</dbReference>